<dbReference type="SMART" id="SM00448">
    <property type="entry name" value="REC"/>
    <property type="match status" value="1"/>
</dbReference>
<dbReference type="Gene3D" id="3.40.50.2300">
    <property type="match status" value="1"/>
</dbReference>
<organism evidence="3 4">
    <name type="scientific">Yoonia vestfoldensis</name>
    <dbReference type="NCBI Taxonomy" id="245188"/>
    <lineage>
        <taxon>Bacteria</taxon>
        <taxon>Pseudomonadati</taxon>
        <taxon>Pseudomonadota</taxon>
        <taxon>Alphaproteobacteria</taxon>
        <taxon>Rhodobacterales</taxon>
        <taxon>Paracoccaceae</taxon>
        <taxon>Yoonia</taxon>
    </lineage>
</organism>
<evidence type="ECO:0000313" key="4">
    <source>
        <dbReference type="Proteomes" id="UP000195273"/>
    </source>
</evidence>
<feature type="modified residue" description="4-aspartylphosphate" evidence="1">
    <location>
        <position position="51"/>
    </location>
</feature>
<dbReference type="InterPro" id="IPR001789">
    <property type="entry name" value="Sig_transdc_resp-reg_receiver"/>
</dbReference>
<sequence length="129" mass="13490">MHVLIIHGNGGLAAIWQRHLEMLGAQVTQAPTSAAALGALETIGFDVIVLDVMLDGGSALAVADMAQFRQPWASVVFVTDTTVFSDGSIFGYSGNARAFIQTATPPTDLAAIVYHYGGLSSGRAALKDR</sequence>
<dbReference type="EMBL" id="CP021431">
    <property type="protein sequence ID" value="ART99670.1"/>
    <property type="molecule type" value="Genomic_DNA"/>
</dbReference>
<evidence type="ECO:0000259" key="2">
    <source>
        <dbReference type="PROSITE" id="PS50110"/>
    </source>
</evidence>
<keyword evidence="4" id="KW-1185">Reference proteome</keyword>
<dbReference type="GO" id="GO:0000160">
    <property type="term" value="P:phosphorelay signal transduction system"/>
    <property type="evidence" value="ECO:0007669"/>
    <property type="project" value="InterPro"/>
</dbReference>
<dbReference type="CDD" id="cd00156">
    <property type="entry name" value="REC"/>
    <property type="match status" value="1"/>
</dbReference>
<evidence type="ECO:0000313" key="3">
    <source>
        <dbReference type="EMBL" id="ART99670.1"/>
    </source>
</evidence>
<dbReference type="OrthoDB" id="7874292at2"/>
<dbReference type="KEGG" id="lvs:LOKVESSMR4R_00331"/>
<gene>
    <name evidence="3" type="ORF">LOKVESSMR4R_00331</name>
</gene>
<reference evidence="3 4" key="1">
    <citation type="submission" date="2017-05" db="EMBL/GenBank/DDBJ databases">
        <title>Genome Sequence of Loktanella vestfoldensis Strain SMR4r Isolated from a Culture of the Diatom Skeletonema marinoi.</title>
        <authorList>
            <person name="Topel M."/>
            <person name="Pinder M.I.M."/>
            <person name="Johansson O.N."/>
            <person name="Kourtchenko O."/>
            <person name="Godhe A."/>
            <person name="Clarke A.K."/>
        </authorList>
    </citation>
    <scope>NUCLEOTIDE SEQUENCE [LARGE SCALE GENOMIC DNA]</scope>
    <source>
        <strain evidence="3 4">SMR4r</strain>
    </source>
</reference>
<keyword evidence="1" id="KW-0597">Phosphoprotein</keyword>
<dbReference type="Proteomes" id="UP000195273">
    <property type="component" value="Chromosome"/>
</dbReference>
<dbReference type="InterPro" id="IPR011006">
    <property type="entry name" value="CheY-like_superfamily"/>
</dbReference>
<name>A0A1Y0E8H8_9RHOB</name>
<proteinExistence type="predicted"/>
<dbReference type="SUPFAM" id="SSF52172">
    <property type="entry name" value="CheY-like"/>
    <property type="match status" value="1"/>
</dbReference>
<dbReference type="AlphaFoldDB" id="A0A1Y0E8H8"/>
<dbReference type="PROSITE" id="PS50110">
    <property type="entry name" value="RESPONSE_REGULATORY"/>
    <property type="match status" value="1"/>
</dbReference>
<protein>
    <submittedName>
        <fullName evidence="3">Chemotaxis protein CheY</fullName>
    </submittedName>
</protein>
<dbReference type="STRING" id="1122181.GCA_000382265_03214"/>
<evidence type="ECO:0000256" key="1">
    <source>
        <dbReference type="PROSITE-ProRule" id="PRU00169"/>
    </source>
</evidence>
<accession>A0A1Y0E8H8</accession>
<dbReference type="RefSeq" id="WP_087206013.1">
    <property type="nucleotide sequence ID" value="NZ_CP021431.1"/>
</dbReference>
<feature type="domain" description="Response regulatory" evidence="2">
    <location>
        <begin position="2"/>
        <end position="117"/>
    </location>
</feature>